<evidence type="ECO:0000256" key="2">
    <source>
        <dbReference type="ARBA" id="ARBA00022723"/>
    </source>
</evidence>
<comment type="function">
    <text evidence="5">Probable 2-oxoglutarate-dependent dioxygenase that may be involved in glucosinolates biosynthesis. May play a role in the production of aliphatic glucosinolates.</text>
</comment>
<dbReference type="InterPro" id="IPR044861">
    <property type="entry name" value="IPNS-like_FE2OG_OXY"/>
</dbReference>
<evidence type="ECO:0000256" key="5">
    <source>
        <dbReference type="ARBA" id="ARBA00057022"/>
    </source>
</evidence>
<dbReference type="InterPro" id="IPR005123">
    <property type="entry name" value="Oxoglu/Fe-dep_dioxygenase_dom"/>
</dbReference>
<dbReference type="EMBL" id="CM018035">
    <property type="protein sequence ID" value="KAA8541850.1"/>
    <property type="molecule type" value="Genomic_DNA"/>
</dbReference>
<dbReference type="PROSITE" id="PS51471">
    <property type="entry name" value="FE2OG_OXY"/>
    <property type="match status" value="1"/>
</dbReference>
<dbReference type="Pfam" id="PF03171">
    <property type="entry name" value="2OG-FeII_Oxy"/>
    <property type="match status" value="1"/>
</dbReference>
<accession>A0A5J5BHV0</accession>
<organism evidence="8 9">
    <name type="scientific">Nyssa sinensis</name>
    <dbReference type="NCBI Taxonomy" id="561372"/>
    <lineage>
        <taxon>Eukaryota</taxon>
        <taxon>Viridiplantae</taxon>
        <taxon>Streptophyta</taxon>
        <taxon>Embryophyta</taxon>
        <taxon>Tracheophyta</taxon>
        <taxon>Spermatophyta</taxon>
        <taxon>Magnoliopsida</taxon>
        <taxon>eudicotyledons</taxon>
        <taxon>Gunneridae</taxon>
        <taxon>Pentapetalae</taxon>
        <taxon>asterids</taxon>
        <taxon>Cornales</taxon>
        <taxon>Nyssaceae</taxon>
        <taxon>Nyssa</taxon>
    </lineage>
</organism>
<dbReference type="GO" id="GO:0046872">
    <property type="term" value="F:metal ion binding"/>
    <property type="evidence" value="ECO:0007669"/>
    <property type="project" value="UniProtKB-KW"/>
</dbReference>
<dbReference type="OrthoDB" id="288590at2759"/>
<evidence type="ECO:0000259" key="7">
    <source>
        <dbReference type="PROSITE" id="PS51471"/>
    </source>
</evidence>
<keyword evidence="3 6" id="KW-0560">Oxidoreductase</keyword>
<evidence type="ECO:0000313" key="8">
    <source>
        <dbReference type="EMBL" id="KAA8541850.1"/>
    </source>
</evidence>
<keyword evidence="9" id="KW-1185">Reference proteome</keyword>
<dbReference type="SUPFAM" id="SSF51197">
    <property type="entry name" value="Clavaminate synthase-like"/>
    <property type="match status" value="1"/>
</dbReference>
<dbReference type="AlphaFoldDB" id="A0A5J5BHV0"/>
<feature type="domain" description="Fe2OG dioxygenase" evidence="7">
    <location>
        <begin position="166"/>
        <end position="267"/>
    </location>
</feature>
<dbReference type="GO" id="GO:0016705">
    <property type="term" value="F:oxidoreductase activity, acting on paired donors, with incorporation or reduction of molecular oxygen"/>
    <property type="evidence" value="ECO:0007669"/>
    <property type="project" value="UniProtKB-ARBA"/>
</dbReference>
<dbReference type="InterPro" id="IPR026992">
    <property type="entry name" value="DIOX_N"/>
</dbReference>
<dbReference type="Pfam" id="PF14226">
    <property type="entry name" value="DIOX_N"/>
    <property type="match status" value="1"/>
</dbReference>
<dbReference type="Proteomes" id="UP000325577">
    <property type="component" value="Linkage Group LG12"/>
</dbReference>
<protein>
    <recommendedName>
        <fullName evidence="7">Fe2OG dioxygenase domain-containing protein</fullName>
    </recommendedName>
</protein>
<proteinExistence type="inferred from homology"/>
<keyword evidence="4 6" id="KW-0408">Iron</keyword>
<keyword evidence="2 6" id="KW-0479">Metal-binding</keyword>
<evidence type="ECO:0000256" key="1">
    <source>
        <dbReference type="ARBA" id="ARBA00008056"/>
    </source>
</evidence>
<dbReference type="InterPro" id="IPR050231">
    <property type="entry name" value="Iron_ascorbate_oxido_reductase"/>
</dbReference>
<gene>
    <name evidence="8" type="ORF">F0562_023002</name>
</gene>
<dbReference type="PANTHER" id="PTHR47990">
    <property type="entry name" value="2-OXOGLUTARATE (2OG) AND FE(II)-DEPENDENT OXYGENASE SUPERFAMILY PROTEIN-RELATED"/>
    <property type="match status" value="1"/>
</dbReference>
<evidence type="ECO:0000313" key="9">
    <source>
        <dbReference type="Proteomes" id="UP000325577"/>
    </source>
</evidence>
<evidence type="ECO:0000256" key="4">
    <source>
        <dbReference type="ARBA" id="ARBA00023004"/>
    </source>
</evidence>
<comment type="similarity">
    <text evidence="1 6">Belongs to the iron/ascorbate-dependent oxidoreductase family.</text>
</comment>
<sequence length="318" mass="36082">MGSETPLQLPTIDFSKLADDQLNPSTLQEWSSVKAQVQQALQEYGCFEALFNKIPLELRKAVFGSLEELFQLPLQTKLRNSSKKPFHGYVGQYPMVPLYESMGVEDAPNPEKVESFTNLLWPQGNPNFCKTIQSFSEKLSELDHIVRRMVLESLGMGKYLEEHIESTNYLLRVMKYKGPQTTETKLGLNAHTDKNIVTILYQNEVAGLEVQTKDGGWINVKPSPHSFTVMIGDSLYAWANGRLHSPYHRVMMSGNETRYSVGLFSIPKEGYIIKAPEELVDEEHPLLFKPFDHVQFLGFYYTEAGQKAESALKTYCGV</sequence>
<evidence type="ECO:0000256" key="6">
    <source>
        <dbReference type="RuleBase" id="RU003682"/>
    </source>
</evidence>
<dbReference type="Gene3D" id="2.60.120.330">
    <property type="entry name" value="B-lactam Antibiotic, Isopenicillin N Synthase, Chain"/>
    <property type="match status" value="1"/>
</dbReference>
<name>A0A5J5BHV0_9ASTE</name>
<reference evidence="8 9" key="1">
    <citation type="submission" date="2019-09" db="EMBL/GenBank/DDBJ databases">
        <title>A chromosome-level genome assembly of the Chinese tupelo Nyssa sinensis.</title>
        <authorList>
            <person name="Yang X."/>
            <person name="Kang M."/>
            <person name="Yang Y."/>
            <person name="Xiong H."/>
            <person name="Wang M."/>
            <person name="Zhang Z."/>
            <person name="Wang Z."/>
            <person name="Wu H."/>
            <person name="Ma T."/>
            <person name="Liu J."/>
            <person name="Xi Z."/>
        </authorList>
    </citation>
    <scope>NUCLEOTIDE SEQUENCE [LARGE SCALE GENOMIC DNA]</scope>
    <source>
        <strain evidence="8">J267</strain>
        <tissue evidence="8">Leaf</tissue>
    </source>
</reference>
<dbReference type="InterPro" id="IPR027443">
    <property type="entry name" value="IPNS-like_sf"/>
</dbReference>
<dbReference type="FunFam" id="2.60.120.330:FF:000022">
    <property type="entry name" value="Probable 2-oxoglutarate-dependent dioxygenase AOP1.2"/>
    <property type="match status" value="1"/>
</dbReference>
<evidence type="ECO:0000256" key="3">
    <source>
        <dbReference type="ARBA" id="ARBA00023002"/>
    </source>
</evidence>